<accession>A0A3B0ZXD5</accession>
<name>A0A3B0ZXD5_9ZZZZ</name>
<protein>
    <submittedName>
        <fullName evidence="1">Uncharacterized protein</fullName>
    </submittedName>
</protein>
<reference evidence="1" key="1">
    <citation type="submission" date="2018-06" db="EMBL/GenBank/DDBJ databases">
        <authorList>
            <person name="Zhirakovskaya E."/>
        </authorList>
    </citation>
    <scope>NUCLEOTIDE SEQUENCE</scope>
</reference>
<dbReference type="AlphaFoldDB" id="A0A3B0ZXD5"/>
<organism evidence="1">
    <name type="scientific">hydrothermal vent metagenome</name>
    <dbReference type="NCBI Taxonomy" id="652676"/>
    <lineage>
        <taxon>unclassified sequences</taxon>
        <taxon>metagenomes</taxon>
        <taxon>ecological metagenomes</taxon>
    </lineage>
</organism>
<dbReference type="EMBL" id="UOFU01000002">
    <property type="protein sequence ID" value="VAW92633.1"/>
    <property type="molecule type" value="Genomic_DNA"/>
</dbReference>
<gene>
    <name evidence="1" type="ORF">MNBD_GAMMA20-2192</name>
</gene>
<proteinExistence type="predicted"/>
<evidence type="ECO:0000313" key="1">
    <source>
        <dbReference type="EMBL" id="VAW92633.1"/>
    </source>
</evidence>
<sequence length="160" mass="18546">MTNKILKVPKKLKSVTLWVHPEGRVRGSLYLREQSPDHAGPEQPLEVLNQCTPFVVIKREKPDELRFYNMRSIIRVEYEAEHEPSTDIPRQRCQIQMMDGSFITGSICEQLPPARARLLDYLNRTDECFIKIHMDEGAIYLINKAYIIHAHVNDDADDVS</sequence>